<reference evidence="1 2" key="1">
    <citation type="submission" date="2017-03" db="EMBL/GenBank/DDBJ databases">
        <title>Genomes of endolithic fungi from Antarctica.</title>
        <authorList>
            <person name="Coleine C."/>
            <person name="Masonjones S."/>
            <person name="Stajich J.E."/>
        </authorList>
    </citation>
    <scope>NUCLEOTIDE SEQUENCE [LARGE SCALE GENOMIC DNA]</scope>
    <source>
        <strain evidence="1 2">CCFEE 5184</strain>
    </source>
</reference>
<dbReference type="Proteomes" id="UP000309340">
    <property type="component" value="Unassembled WGS sequence"/>
</dbReference>
<accession>A0A4U0WJT7</accession>
<dbReference type="OrthoDB" id="3912343at2759"/>
<organism evidence="1 2">
    <name type="scientific">Friedmanniomyces simplex</name>
    <dbReference type="NCBI Taxonomy" id="329884"/>
    <lineage>
        <taxon>Eukaryota</taxon>
        <taxon>Fungi</taxon>
        <taxon>Dikarya</taxon>
        <taxon>Ascomycota</taxon>
        <taxon>Pezizomycotina</taxon>
        <taxon>Dothideomycetes</taxon>
        <taxon>Dothideomycetidae</taxon>
        <taxon>Mycosphaerellales</taxon>
        <taxon>Teratosphaeriaceae</taxon>
        <taxon>Friedmanniomyces</taxon>
    </lineage>
</organism>
<proteinExistence type="predicted"/>
<evidence type="ECO:0000313" key="2">
    <source>
        <dbReference type="Proteomes" id="UP000309340"/>
    </source>
</evidence>
<dbReference type="EMBL" id="NAJQ01000959">
    <property type="protein sequence ID" value="TKA63324.1"/>
    <property type="molecule type" value="Genomic_DNA"/>
</dbReference>
<sequence>MSRTPVAPVKFFTGNVQEVVTITDITNQILTNAEVLFARERDLKVVSAQVPTGLMHYASLVASDPKSASVHKEYKVILTGPGEKNRRDSMMKLLEETERRVAKQILKK</sequence>
<evidence type="ECO:0000313" key="1">
    <source>
        <dbReference type="EMBL" id="TKA63324.1"/>
    </source>
</evidence>
<dbReference type="AlphaFoldDB" id="A0A4U0WJT7"/>
<comment type="caution">
    <text evidence="1">The sequence shown here is derived from an EMBL/GenBank/DDBJ whole genome shotgun (WGS) entry which is preliminary data.</text>
</comment>
<protein>
    <submittedName>
        <fullName evidence="1">Uncharacterized protein</fullName>
    </submittedName>
</protein>
<gene>
    <name evidence="1" type="ORF">B0A55_09491</name>
</gene>
<keyword evidence="2" id="KW-1185">Reference proteome</keyword>
<name>A0A4U0WJT7_9PEZI</name>